<dbReference type="EMBL" id="AM114193">
    <property type="protein sequence ID" value="CAJ38254.1"/>
    <property type="molecule type" value="Genomic_DNA"/>
</dbReference>
<sequence length="151" mass="16635">MDELKLVIAQAFKARAKAKLTRAELAFALSLDLRWFSPDESKSVIDAGLKTGLLTEEDGRITPAFDYKAIDVPPGFRPGKDLFRKPLLERIEILLVNSGIEAASVRGLIEKKEAELCHLVTPEVAGLVIARERGLDITDLIDEVLGQLKRG</sequence>
<accession>Q0W039</accession>
<dbReference type="RefSeq" id="WP_012034340.1">
    <property type="nucleotide sequence ID" value="NC_009464.1"/>
</dbReference>
<dbReference type="AlphaFoldDB" id="Q0W039"/>
<evidence type="ECO:0000313" key="1">
    <source>
        <dbReference type="EMBL" id="CAJ38254.1"/>
    </source>
</evidence>
<dbReference type="KEGG" id="rci:LRC36"/>
<gene>
    <name evidence="1" type="ORF">LRC36</name>
</gene>
<organism evidence="1 2">
    <name type="scientific">Methanocella arvoryzae (strain DSM 22066 / NBRC 105507 / MRE50)</name>
    <dbReference type="NCBI Taxonomy" id="351160"/>
    <lineage>
        <taxon>Archaea</taxon>
        <taxon>Methanobacteriati</taxon>
        <taxon>Methanobacteriota</taxon>
        <taxon>Stenosarchaea group</taxon>
        <taxon>Methanomicrobia</taxon>
        <taxon>Methanocellales</taxon>
        <taxon>Methanocellaceae</taxon>
        <taxon>Methanocella</taxon>
    </lineage>
</organism>
<dbReference type="eggNOG" id="arCOG04418">
    <property type="taxonomic scope" value="Archaea"/>
</dbReference>
<dbReference type="PATRIC" id="fig|351160.9.peg.15"/>
<dbReference type="STRING" id="351160.LRC36"/>
<dbReference type="Pfam" id="PF09999">
    <property type="entry name" value="DUF2240"/>
    <property type="match status" value="1"/>
</dbReference>
<dbReference type="Proteomes" id="UP000000663">
    <property type="component" value="Chromosome"/>
</dbReference>
<evidence type="ECO:0000313" key="2">
    <source>
        <dbReference type="Proteomes" id="UP000000663"/>
    </source>
</evidence>
<dbReference type="OrthoDB" id="146786at2157"/>
<dbReference type="InterPro" id="IPR018716">
    <property type="entry name" value="DUF2240"/>
</dbReference>
<evidence type="ECO:0008006" key="3">
    <source>
        <dbReference type="Google" id="ProtNLM"/>
    </source>
</evidence>
<name>Q0W039_METAR</name>
<protein>
    <recommendedName>
        <fullName evidence="3">DUF2240 family protein</fullName>
    </recommendedName>
</protein>
<dbReference type="GeneID" id="5142943"/>
<keyword evidence="2" id="KW-1185">Reference proteome</keyword>
<reference evidence="1 2" key="1">
    <citation type="journal article" date="2006" name="Science">
        <title>Genome of rice cluster I archaea -- the key methane producers in the rice rhizosphere.</title>
        <authorList>
            <person name="Erkel C."/>
            <person name="Kube M."/>
            <person name="Reinhardt R."/>
            <person name="Liesack W."/>
        </authorList>
    </citation>
    <scope>NUCLEOTIDE SEQUENCE [LARGE SCALE GENOMIC DNA]</scope>
    <source>
        <strain evidence="2">DSM 22066 / NBRC 105507 / MRE50</strain>
    </source>
</reference>
<proteinExistence type="predicted"/>